<organism evidence="3 4">
    <name type="scientific">Pseudonocardia hispaniensis</name>
    <dbReference type="NCBI Taxonomy" id="904933"/>
    <lineage>
        <taxon>Bacteria</taxon>
        <taxon>Bacillati</taxon>
        <taxon>Actinomycetota</taxon>
        <taxon>Actinomycetes</taxon>
        <taxon>Pseudonocardiales</taxon>
        <taxon>Pseudonocardiaceae</taxon>
        <taxon>Pseudonocardia</taxon>
    </lineage>
</organism>
<name>A0ABW1J5R5_9PSEU</name>
<proteinExistence type="predicted"/>
<dbReference type="CDD" id="cd04301">
    <property type="entry name" value="NAT_SF"/>
    <property type="match status" value="1"/>
</dbReference>
<evidence type="ECO:0000256" key="1">
    <source>
        <dbReference type="ARBA" id="ARBA00022679"/>
    </source>
</evidence>
<dbReference type="RefSeq" id="WP_379586139.1">
    <property type="nucleotide sequence ID" value="NZ_JBHSQW010000034.1"/>
</dbReference>
<gene>
    <name evidence="3" type="ORF">ACFQE5_16580</name>
</gene>
<keyword evidence="4" id="KW-1185">Reference proteome</keyword>
<evidence type="ECO:0000313" key="4">
    <source>
        <dbReference type="Proteomes" id="UP001596302"/>
    </source>
</evidence>
<dbReference type="Gene3D" id="3.40.630.30">
    <property type="match status" value="1"/>
</dbReference>
<dbReference type="InterPro" id="IPR016181">
    <property type="entry name" value="Acyl_CoA_acyltransferase"/>
</dbReference>
<dbReference type="PANTHER" id="PTHR13947">
    <property type="entry name" value="GNAT FAMILY N-ACETYLTRANSFERASE"/>
    <property type="match status" value="1"/>
</dbReference>
<feature type="domain" description="N-acetyltransferase" evidence="2">
    <location>
        <begin position="9"/>
        <end position="187"/>
    </location>
</feature>
<comment type="caution">
    <text evidence="3">The sequence shown here is derived from an EMBL/GenBank/DDBJ whole genome shotgun (WGS) entry which is preliminary data.</text>
</comment>
<evidence type="ECO:0000313" key="3">
    <source>
        <dbReference type="EMBL" id="MFC5995826.1"/>
    </source>
</evidence>
<sequence>MGQDQPAEYTIRRAATADDLAGARAVVLHTAEADLGYGYVPQWHWDLDRPVETYVDNPRQAMFVAVDDAGVVVSTAAIRVGGPNVPPHPEELGRRYADRQAVAQLLRVATMPEHRRVGLGRRLVAACQEFVRADGGFRVIYLHTNTRVPAAEPFWRSLPVVEIRDDRGEERDPRFATVHFELPLDVPIA</sequence>
<dbReference type="PROSITE" id="PS51186">
    <property type="entry name" value="GNAT"/>
    <property type="match status" value="1"/>
</dbReference>
<dbReference type="Pfam" id="PF00583">
    <property type="entry name" value="Acetyltransf_1"/>
    <property type="match status" value="1"/>
</dbReference>
<dbReference type="InterPro" id="IPR000182">
    <property type="entry name" value="GNAT_dom"/>
</dbReference>
<keyword evidence="1" id="KW-0808">Transferase</keyword>
<reference evidence="4" key="1">
    <citation type="journal article" date="2019" name="Int. J. Syst. Evol. Microbiol.">
        <title>The Global Catalogue of Microorganisms (GCM) 10K type strain sequencing project: providing services to taxonomists for standard genome sequencing and annotation.</title>
        <authorList>
            <consortium name="The Broad Institute Genomics Platform"/>
            <consortium name="The Broad Institute Genome Sequencing Center for Infectious Disease"/>
            <person name="Wu L."/>
            <person name="Ma J."/>
        </authorList>
    </citation>
    <scope>NUCLEOTIDE SEQUENCE [LARGE SCALE GENOMIC DNA]</scope>
    <source>
        <strain evidence="4">CCM 8391</strain>
    </source>
</reference>
<accession>A0ABW1J5R5</accession>
<dbReference type="Proteomes" id="UP001596302">
    <property type="component" value="Unassembled WGS sequence"/>
</dbReference>
<dbReference type="InterPro" id="IPR050769">
    <property type="entry name" value="NAT_camello-type"/>
</dbReference>
<dbReference type="SUPFAM" id="SSF55729">
    <property type="entry name" value="Acyl-CoA N-acyltransferases (Nat)"/>
    <property type="match status" value="1"/>
</dbReference>
<protein>
    <submittedName>
        <fullName evidence="3">GNAT family N-acetyltransferase</fullName>
    </submittedName>
</protein>
<dbReference type="PANTHER" id="PTHR13947:SF37">
    <property type="entry name" value="LD18367P"/>
    <property type="match status" value="1"/>
</dbReference>
<evidence type="ECO:0000259" key="2">
    <source>
        <dbReference type="PROSITE" id="PS51186"/>
    </source>
</evidence>
<dbReference type="EMBL" id="JBHSQW010000034">
    <property type="protein sequence ID" value="MFC5995826.1"/>
    <property type="molecule type" value="Genomic_DNA"/>
</dbReference>